<name>F9VE59_LACGL</name>
<organism evidence="1 2">
    <name type="scientific">Lactococcus garvieae (strain Lg2)</name>
    <name type="common">Enterococcus seriolicida</name>
    <dbReference type="NCBI Taxonomy" id="420890"/>
    <lineage>
        <taxon>Bacteria</taxon>
        <taxon>Bacillati</taxon>
        <taxon>Bacillota</taxon>
        <taxon>Bacilli</taxon>
        <taxon>Lactobacillales</taxon>
        <taxon>Streptococcaceae</taxon>
        <taxon>Lactococcus</taxon>
    </lineage>
</organism>
<dbReference type="PATRIC" id="fig|420890.5.peg.1139"/>
<evidence type="ECO:0000313" key="1">
    <source>
        <dbReference type="EMBL" id="BAK60610.1"/>
    </source>
</evidence>
<reference evidence="1 2" key="1">
    <citation type="journal article" date="2011" name="PLoS ONE">
        <title>Complete genome sequence and comparative analysis of the fish pathogen Lactococcus garvieae.</title>
        <authorList>
            <person name="Morita H."/>
            <person name="Toh H."/>
            <person name="Oshima K."/>
            <person name="Yoshizaki M."/>
            <person name="Kawanishi M."/>
            <person name="Nakaya K."/>
            <person name="Suzuki T."/>
            <person name="Miyauchi E."/>
            <person name="Ishii Y."/>
            <person name="Tanabe S."/>
            <person name="Murakami M."/>
            <person name="Hattori M."/>
        </authorList>
    </citation>
    <scope>NUCLEOTIDE SEQUENCE [LARGE SCALE GENOMIC DNA]</scope>
    <source>
        <strain evidence="1 2">Lg2</strain>
    </source>
</reference>
<gene>
    <name evidence="1" type="ordered locus">LCGL_1150</name>
</gene>
<dbReference type="Proteomes" id="UP000008520">
    <property type="component" value="Chromosome"/>
</dbReference>
<dbReference type="AlphaFoldDB" id="F9VE59"/>
<dbReference type="KEGG" id="lgv:LCGL_1150"/>
<evidence type="ECO:0000313" key="2">
    <source>
        <dbReference type="Proteomes" id="UP000008520"/>
    </source>
</evidence>
<keyword evidence="2" id="KW-1185">Reference proteome</keyword>
<proteinExistence type="predicted"/>
<dbReference type="STRING" id="420890.LCGL_1150"/>
<dbReference type="HOGENOM" id="CLU_2117881_0_0_9"/>
<sequence length="129" mass="15133">MRNNMKKIVVRQTKLAVLEIIQGGKVLFKGNTNEIKEHYGVNQNKINQWRGKGYAVEKGSIPRPTTIYAKCVGHVYGSVSQEVNVTNTYLEELEEEKLRETETKEERQLRRQTKRKIMMENLREEYFNG</sequence>
<protein>
    <submittedName>
        <fullName evidence="1">Uncharacterized protein</fullName>
    </submittedName>
</protein>
<accession>F9VE59</accession>
<dbReference type="EMBL" id="AP009333">
    <property type="protein sequence ID" value="BAK60610.1"/>
    <property type="molecule type" value="Genomic_DNA"/>
</dbReference>